<keyword evidence="6 9" id="KW-0812">Transmembrane</keyword>
<keyword evidence="4 9" id="KW-1003">Cell membrane</keyword>
<comment type="function">
    <text evidence="9">Converts cobyric acid to cobinamide by the addition of aminopropanol on the F carboxylic group.</text>
</comment>
<dbReference type="RefSeq" id="WP_012505828.1">
    <property type="nucleotide sequence ID" value="NC_011059.1"/>
</dbReference>
<dbReference type="PANTHER" id="PTHR34308:SF1">
    <property type="entry name" value="COBALAMIN BIOSYNTHESIS PROTEIN CBIB"/>
    <property type="match status" value="1"/>
</dbReference>
<accession>B4S8A6</accession>
<dbReference type="GO" id="GO:0048472">
    <property type="term" value="F:threonine-phosphate decarboxylase activity"/>
    <property type="evidence" value="ECO:0007669"/>
    <property type="project" value="InterPro"/>
</dbReference>
<evidence type="ECO:0000256" key="9">
    <source>
        <dbReference type="HAMAP-Rule" id="MF_00024"/>
    </source>
</evidence>
<comment type="subcellular location">
    <subcellularLocation>
        <location evidence="1 9">Cell membrane</location>
        <topology evidence="1 9">Multi-pass membrane protein</topology>
    </subcellularLocation>
</comment>
<dbReference type="KEGG" id="paa:Paes_1267"/>
<dbReference type="Pfam" id="PF03186">
    <property type="entry name" value="CobD_Cbib"/>
    <property type="match status" value="1"/>
</dbReference>
<name>B4S8A6_PROA2</name>
<evidence type="ECO:0000256" key="8">
    <source>
        <dbReference type="ARBA" id="ARBA00023136"/>
    </source>
</evidence>
<reference evidence="10" key="1">
    <citation type="submission" date="2008-06" db="EMBL/GenBank/DDBJ databases">
        <title>Complete sequence of chromosome of Prosthecochloris aestuarii DSM 271.</title>
        <authorList>
            <consortium name="US DOE Joint Genome Institute"/>
            <person name="Lucas S."/>
            <person name="Copeland A."/>
            <person name="Lapidus A."/>
            <person name="Glavina del Rio T."/>
            <person name="Dalin E."/>
            <person name="Tice H."/>
            <person name="Bruce D."/>
            <person name="Goodwin L."/>
            <person name="Pitluck S."/>
            <person name="Schmutz J."/>
            <person name="Larimer F."/>
            <person name="Land M."/>
            <person name="Hauser L."/>
            <person name="Kyrpides N."/>
            <person name="Anderson I."/>
            <person name="Liu Z."/>
            <person name="Li T."/>
            <person name="Zhao F."/>
            <person name="Overmann J."/>
            <person name="Bryant D.A."/>
            <person name="Richardson P."/>
        </authorList>
    </citation>
    <scope>NUCLEOTIDE SEQUENCE [LARGE SCALE GENOMIC DNA]</scope>
    <source>
        <strain evidence="10">DSM 271</strain>
    </source>
</reference>
<gene>
    <name evidence="9" type="primary">cobD</name>
    <name evidence="10" type="ordered locus">Paes_1267</name>
</gene>
<keyword evidence="8 9" id="KW-0472">Membrane</keyword>
<sequence length="324" mass="34847">MMYPVEYQIAAAFLVDFLAGDPRFLPHPVRAIGWLAAATERILRSIRCLHLRIAGVMAVIIVVGGTVALAYAFLLLCGFLHPLLQFTAGILILYFSIASRDLADHAYAVLRPLAVNDIGQARRSVSMIVGRDTSSLDEQGIAQAAVESVAENTVDGVTAPLFYALLFGPVGALAYKAVNTLDSSFGYKNERYLEFGWASARFDDLVNFLPSRLTVPCIAAAAALMRLRYRDVLPSVLSTAGKHTSPNAGYPEAAFAGALGVRFGGPRSYGGVVTDLPYLGIAENRPNIDSIKQAVVLMLLSSGVFLVTGVFLRLVVQAAMLYLM</sequence>
<evidence type="ECO:0000256" key="6">
    <source>
        <dbReference type="ARBA" id="ARBA00022692"/>
    </source>
</evidence>
<dbReference type="STRING" id="290512.Paes_1267"/>
<dbReference type="GO" id="GO:0005886">
    <property type="term" value="C:plasma membrane"/>
    <property type="evidence" value="ECO:0007669"/>
    <property type="project" value="UniProtKB-SubCell"/>
</dbReference>
<comment type="pathway">
    <text evidence="2 9">Cofactor biosynthesis; adenosylcobalamin biosynthesis.</text>
</comment>
<feature type="transmembrane region" description="Helical" evidence="9">
    <location>
        <begin position="79"/>
        <end position="97"/>
    </location>
</feature>
<dbReference type="eggNOG" id="COG1270">
    <property type="taxonomic scope" value="Bacteria"/>
</dbReference>
<feature type="transmembrane region" description="Helical" evidence="9">
    <location>
        <begin position="51"/>
        <end position="73"/>
    </location>
</feature>
<feature type="transmembrane region" description="Helical" evidence="9">
    <location>
        <begin position="294"/>
        <end position="316"/>
    </location>
</feature>
<organism evidence="10 11">
    <name type="scientific">Prosthecochloris aestuarii (strain DSM 271 / SK 413)</name>
    <dbReference type="NCBI Taxonomy" id="290512"/>
    <lineage>
        <taxon>Bacteria</taxon>
        <taxon>Pseudomonadati</taxon>
        <taxon>Chlorobiota</taxon>
        <taxon>Chlorobiia</taxon>
        <taxon>Chlorobiales</taxon>
        <taxon>Chlorobiaceae</taxon>
        <taxon>Prosthecochloris</taxon>
    </lineage>
</organism>
<evidence type="ECO:0000256" key="4">
    <source>
        <dbReference type="ARBA" id="ARBA00022475"/>
    </source>
</evidence>
<dbReference type="EMBL" id="CP001108">
    <property type="protein sequence ID" value="ACF46293.1"/>
    <property type="molecule type" value="Genomic_DNA"/>
</dbReference>
<evidence type="ECO:0000256" key="7">
    <source>
        <dbReference type="ARBA" id="ARBA00022989"/>
    </source>
</evidence>
<keyword evidence="5 9" id="KW-0169">Cobalamin biosynthesis</keyword>
<evidence type="ECO:0000256" key="3">
    <source>
        <dbReference type="ARBA" id="ARBA00006263"/>
    </source>
</evidence>
<comment type="caution">
    <text evidence="9">Lacks conserved residue(s) required for the propagation of feature annotation.</text>
</comment>
<keyword evidence="11" id="KW-1185">Reference proteome</keyword>
<protein>
    <recommendedName>
        <fullName evidence="9">Cobalamin biosynthesis protein CobD</fullName>
    </recommendedName>
</protein>
<dbReference type="HAMAP" id="MF_00024">
    <property type="entry name" value="CobD_CbiB"/>
    <property type="match status" value="1"/>
</dbReference>
<evidence type="ECO:0000313" key="11">
    <source>
        <dbReference type="Proteomes" id="UP000002725"/>
    </source>
</evidence>
<dbReference type="HOGENOM" id="CLU_054212_0_0_10"/>
<evidence type="ECO:0000313" key="10">
    <source>
        <dbReference type="EMBL" id="ACF46293.1"/>
    </source>
</evidence>
<evidence type="ECO:0000256" key="5">
    <source>
        <dbReference type="ARBA" id="ARBA00022573"/>
    </source>
</evidence>
<dbReference type="GO" id="GO:0015420">
    <property type="term" value="F:ABC-type vitamin B12 transporter activity"/>
    <property type="evidence" value="ECO:0007669"/>
    <property type="project" value="UniProtKB-UniRule"/>
</dbReference>
<dbReference type="GO" id="GO:0009236">
    <property type="term" value="P:cobalamin biosynthetic process"/>
    <property type="evidence" value="ECO:0007669"/>
    <property type="project" value="UniProtKB-UniRule"/>
</dbReference>
<proteinExistence type="inferred from homology"/>
<keyword evidence="7 9" id="KW-1133">Transmembrane helix</keyword>
<dbReference type="AlphaFoldDB" id="B4S8A6"/>
<comment type="similarity">
    <text evidence="3 9">Belongs to the CobD/CbiB family.</text>
</comment>
<dbReference type="UniPathway" id="UPA00148"/>
<dbReference type="InterPro" id="IPR004485">
    <property type="entry name" value="Cobalamin_biosynth_CobD/CbiB"/>
</dbReference>
<evidence type="ECO:0000256" key="1">
    <source>
        <dbReference type="ARBA" id="ARBA00004651"/>
    </source>
</evidence>
<dbReference type="Proteomes" id="UP000002725">
    <property type="component" value="Chromosome"/>
</dbReference>
<evidence type="ECO:0000256" key="2">
    <source>
        <dbReference type="ARBA" id="ARBA00004953"/>
    </source>
</evidence>
<dbReference type="PANTHER" id="PTHR34308">
    <property type="entry name" value="COBALAMIN BIOSYNTHESIS PROTEIN CBIB"/>
    <property type="match status" value="1"/>
</dbReference>
<dbReference type="NCBIfam" id="TIGR00380">
    <property type="entry name" value="cobal_cbiB"/>
    <property type="match status" value="1"/>
</dbReference>